<dbReference type="EMBL" id="JYDV01000022">
    <property type="protein sequence ID" value="KRZ41168.1"/>
    <property type="molecule type" value="Genomic_DNA"/>
</dbReference>
<dbReference type="GO" id="GO:0016226">
    <property type="term" value="P:iron-sulfur cluster assembly"/>
    <property type="evidence" value="ECO:0007669"/>
    <property type="project" value="InterPro"/>
</dbReference>
<comment type="subunit">
    <text evidence="9">Heterotetramer; forms a dimer of dimers with IBA57. Interacts with [2Fe-2S]-ISCA2 forming the heterodimer [2Fe- 2S]-ISCA2-IBA57 complex; [2Fe-2S] cluster binding is absolutely required to promote the complex formation.</text>
</comment>
<evidence type="ECO:0000313" key="12">
    <source>
        <dbReference type="Proteomes" id="UP000054826"/>
    </source>
</evidence>
<evidence type="ECO:0000256" key="5">
    <source>
        <dbReference type="ARBA" id="ARBA00023128"/>
    </source>
</evidence>
<accession>A0A0V1K1P6</accession>
<dbReference type="Pfam" id="PF01521">
    <property type="entry name" value="Fe-S_biosyn"/>
    <property type="match status" value="1"/>
</dbReference>
<evidence type="ECO:0000256" key="6">
    <source>
        <dbReference type="ARBA" id="ARBA00057540"/>
    </source>
</evidence>
<reference evidence="11 12" key="1">
    <citation type="submission" date="2015-01" db="EMBL/GenBank/DDBJ databases">
        <title>Evolution of Trichinella species and genotypes.</title>
        <authorList>
            <person name="Korhonen P.K."/>
            <person name="Edoardo P."/>
            <person name="Giuseppe L.R."/>
            <person name="Gasser R.B."/>
        </authorList>
    </citation>
    <scope>NUCLEOTIDE SEQUENCE [LARGE SCALE GENOMIC DNA]</scope>
    <source>
        <strain evidence="11">ISS176</strain>
    </source>
</reference>
<evidence type="ECO:0000256" key="8">
    <source>
        <dbReference type="ARBA" id="ARBA00077082"/>
    </source>
</evidence>
<dbReference type="GO" id="GO:0051539">
    <property type="term" value="F:4 iron, 4 sulfur cluster binding"/>
    <property type="evidence" value="ECO:0007669"/>
    <property type="project" value="TreeGrafter"/>
</dbReference>
<dbReference type="InterPro" id="IPR035903">
    <property type="entry name" value="HesB-like_dom_sf"/>
</dbReference>
<dbReference type="PANTHER" id="PTHR43011:SF1">
    <property type="entry name" value="IRON-SULFUR CLUSTER ASSEMBLY 2 HOMOLOG, MITOCHONDRIAL"/>
    <property type="match status" value="1"/>
</dbReference>
<evidence type="ECO:0000256" key="9">
    <source>
        <dbReference type="ARBA" id="ARBA00093471"/>
    </source>
</evidence>
<comment type="subcellular location">
    <subcellularLocation>
        <location evidence="1">Mitochondrion</location>
    </subcellularLocation>
</comment>
<dbReference type="NCBIfam" id="TIGR00049">
    <property type="entry name" value="iron-sulfur cluster assembly accessory protein"/>
    <property type="match status" value="1"/>
</dbReference>
<comment type="similarity">
    <text evidence="2">Belongs to the HesB/IscA family.</text>
</comment>
<dbReference type="AlphaFoldDB" id="A0A0V1K1P6"/>
<feature type="domain" description="Core" evidence="10">
    <location>
        <begin position="146"/>
        <end position="242"/>
    </location>
</feature>
<comment type="caution">
    <text evidence="11">The sequence shown here is derived from an EMBL/GenBank/DDBJ whole genome shotgun (WGS) entry which is preliminary data.</text>
</comment>
<evidence type="ECO:0000259" key="10">
    <source>
        <dbReference type="Pfam" id="PF01521"/>
    </source>
</evidence>
<protein>
    <recommendedName>
        <fullName evidence="7">Iron-sulfur cluster assembly 2 homolog, mitochondrial</fullName>
    </recommendedName>
    <alternativeName>
        <fullName evidence="8">HESB-like domain-containing protein 1</fullName>
    </alternativeName>
</protein>
<dbReference type="GO" id="GO:0005506">
    <property type="term" value="F:iron ion binding"/>
    <property type="evidence" value="ECO:0007669"/>
    <property type="project" value="TreeGrafter"/>
</dbReference>
<dbReference type="InterPro" id="IPR019375">
    <property type="entry name" value="Ribosomal_bS1m"/>
</dbReference>
<evidence type="ECO:0000256" key="1">
    <source>
        <dbReference type="ARBA" id="ARBA00004173"/>
    </source>
</evidence>
<dbReference type="GO" id="GO:0051537">
    <property type="term" value="F:2 iron, 2 sulfur cluster binding"/>
    <property type="evidence" value="ECO:0007669"/>
    <property type="project" value="TreeGrafter"/>
</dbReference>
<dbReference type="SUPFAM" id="SSF89360">
    <property type="entry name" value="HesB-like domain"/>
    <property type="match status" value="1"/>
</dbReference>
<gene>
    <name evidence="11" type="primary">ISCA2</name>
    <name evidence="11" type="ORF">T4C_3516</name>
</gene>
<evidence type="ECO:0000256" key="7">
    <source>
        <dbReference type="ARBA" id="ARBA00073313"/>
    </source>
</evidence>
<proteinExistence type="inferred from homology"/>
<sequence>NIFSYKSIVRAGICKLSSVPVSVTNSRQLCSEKEKFSLNLDRFLKERLKEVEVELPAESSFPTLFRQSKFVSLGQADGKLVVGRITQVVNDDLYIDFGGKFECRNCKVHHCLLLMIFTTCIFATLGRPVLRYAYSGIAQAKRSVIISDRCVERLKKIASPNEYLRVIVDSGGCAGYEYKFNLVDTVNSEEDHLFEKDGAKVIVDDLSLSFMDGATIDYHEEMIRSTFRVVKNPNADTGCSCGASFSVKEDL</sequence>
<evidence type="ECO:0000256" key="3">
    <source>
        <dbReference type="ARBA" id="ARBA00022723"/>
    </source>
</evidence>
<keyword evidence="5" id="KW-0496">Mitochondrion</keyword>
<comment type="function">
    <text evidence="6">Involved in the maturation of mitochondrial 4Fe-4S proteins functioning late in the iron-sulfur cluster assembly pathway. May be involved in the binding of an intermediate of Fe/S cluster assembly.</text>
</comment>
<keyword evidence="3" id="KW-0479">Metal-binding</keyword>
<dbReference type="InterPro" id="IPR016092">
    <property type="entry name" value="ATAP"/>
</dbReference>
<keyword evidence="4" id="KW-0408">Iron</keyword>
<feature type="non-terminal residue" evidence="11">
    <location>
        <position position="1"/>
    </location>
</feature>
<dbReference type="PANTHER" id="PTHR43011">
    <property type="entry name" value="IRON-SULFUR CLUSTER ASSEMBLY 2 HOMOLOG, MITOCHONDRIAL"/>
    <property type="match status" value="1"/>
</dbReference>
<dbReference type="FunFam" id="2.60.300.12:FF:000006">
    <property type="entry name" value="Iron-sulfur cluster assembly 2 mitochondrial"/>
    <property type="match status" value="1"/>
</dbReference>
<evidence type="ECO:0000313" key="11">
    <source>
        <dbReference type="EMBL" id="KRZ41168.1"/>
    </source>
</evidence>
<dbReference type="Proteomes" id="UP000054826">
    <property type="component" value="Unassembled WGS sequence"/>
</dbReference>
<organism evidence="11 12">
    <name type="scientific">Trichinella pseudospiralis</name>
    <name type="common">Parasitic roundworm</name>
    <dbReference type="NCBI Taxonomy" id="6337"/>
    <lineage>
        <taxon>Eukaryota</taxon>
        <taxon>Metazoa</taxon>
        <taxon>Ecdysozoa</taxon>
        <taxon>Nematoda</taxon>
        <taxon>Enoplea</taxon>
        <taxon>Dorylaimia</taxon>
        <taxon>Trichinellida</taxon>
        <taxon>Trichinellidae</taxon>
        <taxon>Trichinella</taxon>
    </lineage>
</organism>
<dbReference type="Gene3D" id="2.60.300.12">
    <property type="entry name" value="HesB-like domain"/>
    <property type="match status" value="1"/>
</dbReference>
<dbReference type="Pfam" id="PF10246">
    <property type="entry name" value="MRP-S35"/>
    <property type="match status" value="1"/>
</dbReference>
<evidence type="ECO:0000256" key="2">
    <source>
        <dbReference type="ARBA" id="ARBA00006718"/>
    </source>
</evidence>
<dbReference type="GO" id="GO:0120510">
    <property type="term" value="C:mitochondrial [4Fe-4S] assembly complex"/>
    <property type="evidence" value="ECO:0007669"/>
    <property type="project" value="UniProtKB-ARBA"/>
</dbReference>
<dbReference type="InterPro" id="IPR000361">
    <property type="entry name" value="ATAP_core_dom"/>
</dbReference>
<evidence type="ECO:0000256" key="4">
    <source>
        <dbReference type="ARBA" id="ARBA00023004"/>
    </source>
</evidence>
<name>A0A0V1K1P6_TRIPS</name>